<dbReference type="InterPro" id="IPR003591">
    <property type="entry name" value="Leu-rich_rpt_typical-subtyp"/>
</dbReference>
<keyword evidence="11" id="KW-1133">Transmembrane helix</keyword>
<sequence length="1589" mass="176306">MRCSQLLVLFTLGVALGVQNVYLHPEDDIQKVVDDKLSRFRNDELVMTFTANDKPWMDSSLIILDRRDVNFTLNCLGVTSLFNSFFVFSGVGKVNIDNLQFQGSAWMPNIHIEGAGDVTISSSFAQTTNFSSIIVSNVESLSMIRCNFTEIRPHNPKSNVILNGNITSLIISHASVYSSTSQTSLWLINCTSDSAHFSNLSFLSVFIQDITGILDFRGNIKRVDIEQSVWTNVQGKYGAAIRVSEGTYDQFSISRSIFEANIARCQLYVDWPIQMGQLLIEYNTFSDALALPLPQGLGPHPAITAGIIVISGVIQSVDMTGNVAQSCLMEKDSAFIAVIYTFGVCKIGSLTIQTSFVFKNEITPIVISSASIDSILIYNNSLSSNSGTSNTMLMGGAVNIIDSNITRLQMQGGDISFNTGSSTGAVYLYNNRIEDLQILYVDAASNRGSDSGGFLYVQSYHGNNQSRINIQDCHIVYNQAGVQGGGVWIAGRFTEISFTGTDFIFNTISQTTGSAGAIYLESDVNTNITIQKGIFQSNSGSQGSAIMINCTTSHWVLKTSSFSKYPPTYSLIQDSSKGFSMSDSTFSGFFLSQSTTSGMINSNPEGERSNYTIYNCLLTNSWKHHVNTSLSSVHVYNFSRNLIPMLADDVISIGRVEEMYIEMNQVETIYESLVSQCASTLRRLSLRNNSMQLLKFVSQPFENLQFLDISENKLSSPLDQSMLPKVETLSMYNNSYRDISFLSAFKSIKTLDLSNNLCEGSLHPFSSISSLQILILTNNAFNGTLEPLLQLRSLTALDITKNQLRGTIPSNLSESCPQLNEMDLSNNRLEGEIPDLSNLPLFALDLNQNQLTATSLAGLSNMSDLAYLDLSWNKIKADLSTLNGLRMITFLGLSGNTFTGRLSLDNLTSLYTLNLDHCDSTHVMIEYESGETHLAYLDLASNQIRSLPKAIENLSSLRLLNLNDNHLKDEKDFSILGALPQIGSLYLDKNMYTTGLSHLNAPTLISLSVSHNKLMEDISSVKNLVNLKYLDLSNNNIQGDLDDLSGLHDLEYLDLSHNLFTTTIPPSFHNLKALYYLDLSYNQLTGEFISFQQTMTLSSHDRSRSSSAMQSISESFHLPDRLGYVHCLLHHMLRLRIVGELQMFNQASFVQNLANMTNITASRMEVTHLESGSVIIDLNIQPPGTKDINQASAKGVVKYLKEATAGEYLPYGILILNVTDIPHKTTTPSAGTPPWLSFAIVAASCATLILIIITISALLLRKSYRRQMELTKVVMDETGTKYNVIDRTEIGSAESLTTERMDDLARDSIQITSRIGEGAYGIVYQGVYKVKQIKSASMPIVEDFMSEVELMKRLTPHPNVVQFLGFCPKPLALITEYIPRGNLYRYLRTNPDIPYETKINIIKGVVAGMAHLAEERVSSLSFIPDIIKVIHKDLAARNVLLDGDLTPKVADFGMSRVLTIEAEEHQSITNIGPIKWMAPESLKTKIFSEKSDVWSWAVLVIEIITGEEPFPNISGTEFFIRTVSEDIHSKMLNQVDNANMNQDRLMRGQIPKNWIDNVLSHTLMYAFEMDPKKRPTFATIATWLQKSGE</sequence>
<dbReference type="InterPro" id="IPR011009">
    <property type="entry name" value="Kinase-like_dom_sf"/>
</dbReference>
<keyword evidence="12" id="KW-0732">Signal</keyword>
<evidence type="ECO:0000313" key="15">
    <source>
        <dbReference type="Proteomes" id="UP000241769"/>
    </source>
</evidence>
<comment type="caution">
    <text evidence="14">The sequence shown here is derived from an EMBL/GenBank/DDBJ whole genome shotgun (WGS) entry which is preliminary data.</text>
</comment>
<evidence type="ECO:0000259" key="13">
    <source>
        <dbReference type="PROSITE" id="PS50011"/>
    </source>
</evidence>
<evidence type="ECO:0000256" key="2">
    <source>
        <dbReference type="ARBA" id="ARBA00022527"/>
    </source>
</evidence>
<dbReference type="InterPro" id="IPR008266">
    <property type="entry name" value="Tyr_kinase_AS"/>
</dbReference>
<comment type="catalytic activity">
    <reaction evidence="9">
        <text>L-threonyl-[protein] + ATP = O-phospho-L-threonyl-[protein] + ADP + H(+)</text>
        <dbReference type="Rhea" id="RHEA:46608"/>
        <dbReference type="Rhea" id="RHEA-COMP:11060"/>
        <dbReference type="Rhea" id="RHEA-COMP:11605"/>
        <dbReference type="ChEBI" id="CHEBI:15378"/>
        <dbReference type="ChEBI" id="CHEBI:30013"/>
        <dbReference type="ChEBI" id="CHEBI:30616"/>
        <dbReference type="ChEBI" id="CHEBI:61977"/>
        <dbReference type="ChEBI" id="CHEBI:456216"/>
        <dbReference type="EC" id="2.7.11.1"/>
    </reaction>
</comment>
<dbReference type="PANTHER" id="PTHR48005:SF13">
    <property type="entry name" value="SERINE_THREONINE-PROTEIN KINASE DDB_G0278509-RELATED"/>
    <property type="match status" value="1"/>
</dbReference>
<dbReference type="GO" id="GO:0004674">
    <property type="term" value="F:protein serine/threonine kinase activity"/>
    <property type="evidence" value="ECO:0007669"/>
    <property type="project" value="UniProtKB-KW"/>
</dbReference>
<proteinExistence type="predicted"/>
<dbReference type="PROSITE" id="PS00109">
    <property type="entry name" value="PROTEIN_KINASE_TYR"/>
    <property type="match status" value="1"/>
</dbReference>
<feature type="domain" description="Protein kinase" evidence="13">
    <location>
        <begin position="1309"/>
        <end position="1584"/>
    </location>
</feature>
<dbReference type="InterPro" id="IPR001245">
    <property type="entry name" value="Ser-Thr/Tyr_kinase_cat_dom"/>
</dbReference>
<evidence type="ECO:0000256" key="6">
    <source>
        <dbReference type="ARBA" id="ARBA00022741"/>
    </source>
</evidence>
<evidence type="ECO:0000256" key="4">
    <source>
        <dbReference type="ARBA" id="ARBA00022679"/>
    </source>
</evidence>
<keyword evidence="4" id="KW-0808">Transferase</keyword>
<evidence type="ECO:0000256" key="12">
    <source>
        <dbReference type="SAM" id="SignalP"/>
    </source>
</evidence>
<evidence type="ECO:0000313" key="14">
    <source>
        <dbReference type="EMBL" id="PRP73592.1"/>
    </source>
</evidence>
<comment type="catalytic activity">
    <reaction evidence="10">
        <text>L-seryl-[protein] + ATP = O-phospho-L-seryl-[protein] + ADP + H(+)</text>
        <dbReference type="Rhea" id="RHEA:17989"/>
        <dbReference type="Rhea" id="RHEA-COMP:9863"/>
        <dbReference type="Rhea" id="RHEA-COMP:11604"/>
        <dbReference type="ChEBI" id="CHEBI:15378"/>
        <dbReference type="ChEBI" id="CHEBI:29999"/>
        <dbReference type="ChEBI" id="CHEBI:30616"/>
        <dbReference type="ChEBI" id="CHEBI:83421"/>
        <dbReference type="ChEBI" id="CHEBI:456216"/>
        <dbReference type="EC" id="2.7.11.1"/>
    </reaction>
</comment>
<dbReference type="PRINTS" id="PR00109">
    <property type="entry name" value="TYRKINASE"/>
</dbReference>
<accession>A0A2P6MPI1</accession>
<evidence type="ECO:0000256" key="9">
    <source>
        <dbReference type="ARBA" id="ARBA00047899"/>
    </source>
</evidence>
<dbReference type="SUPFAM" id="SSF56112">
    <property type="entry name" value="Protein kinase-like (PK-like)"/>
    <property type="match status" value="1"/>
</dbReference>
<dbReference type="PROSITE" id="PS51450">
    <property type="entry name" value="LRR"/>
    <property type="match status" value="6"/>
</dbReference>
<keyword evidence="15" id="KW-1185">Reference proteome</keyword>
<dbReference type="PANTHER" id="PTHR48005">
    <property type="entry name" value="LEUCINE RICH REPEAT KINASE 2"/>
    <property type="match status" value="1"/>
</dbReference>
<dbReference type="SUPFAM" id="SSF52058">
    <property type="entry name" value="L domain-like"/>
    <property type="match status" value="1"/>
</dbReference>
<evidence type="ECO:0000256" key="7">
    <source>
        <dbReference type="ARBA" id="ARBA00022777"/>
    </source>
</evidence>
<dbReference type="Pfam" id="PF00560">
    <property type="entry name" value="LRR_1"/>
    <property type="match status" value="1"/>
</dbReference>
<dbReference type="InterPro" id="IPR032675">
    <property type="entry name" value="LRR_dom_sf"/>
</dbReference>
<dbReference type="InParanoid" id="A0A2P6MPI1"/>
<gene>
    <name evidence="14" type="ORF">PROFUN_02601</name>
</gene>
<protein>
    <recommendedName>
        <fullName evidence="1">non-specific serine/threonine protein kinase</fullName>
        <ecNumber evidence="1">2.7.11.1</ecNumber>
    </recommendedName>
</protein>
<evidence type="ECO:0000256" key="5">
    <source>
        <dbReference type="ARBA" id="ARBA00022737"/>
    </source>
</evidence>
<keyword evidence="3" id="KW-0433">Leucine-rich repeat</keyword>
<keyword evidence="7 14" id="KW-0418">Kinase</keyword>
<organism evidence="14 15">
    <name type="scientific">Planoprotostelium fungivorum</name>
    <dbReference type="NCBI Taxonomy" id="1890364"/>
    <lineage>
        <taxon>Eukaryota</taxon>
        <taxon>Amoebozoa</taxon>
        <taxon>Evosea</taxon>
        <taxon>Variosea</taxon>
        <taxon>Cavosteliida</taxon>
        <taxon>Cavosteliaceae</taxon>
        <taxon>Planoprotostelium</taxon>
    </lineage>
</organism>
<dbReference type="Pfam" id="PF13855">
    <property type="entry name" value="LRR_8"/>
    <property type="match status" value="2"/>
</dbReference>
<keyword evidence="8" id="KW-0067">ATP-binding</keyword>
<dbReference type="InterPro" id="IPR000719">
    <property type="entry name" value="Prot_kinase_dom"/>
</dbReference>
<dbReference type="Pfam" id="PF07714">
    <property type="entry name" value="PK_Tyr_Ser-Thr"/>
    <property type="match status" value="1"/>
</dbReference>
<feature type="transmembrane region" description="Helical" evidence="11">
    <location>
        <begin position="1235"/>
        <end position="1260"/>
    </location>
</feature>
<keyword evidence="11" id="KW-0812">Transmembrane</keyword>
<feature type="signal peptide" evidence="12">
    <location>
        <begin position="1"/>
        <end position="17"/>
    </location>
</feature>
<dbReference type="EMBL" id="MDYQ01000599">
    <property type="protein sequence ID" value="PRP73592.1"/>
    <property type="molecule type" value="Genomic_DNA"/>
</dbReference>
<dbReference type="InterPro" id="IPR051420">
    <property type="entry name" value="Ser_Thr_Kinases_DiverseReg"/>
</dbReference>
<keyword evidence="6" id="KW-0547">Nucleotide-binding</keyword>
<dbReference type="SUPFAM" id="SSF52047">
    <property type="entry name" value="RNI-like"/>
    <property type="match status" value="1"/>
</dbReference>
<evidence type="ECO:0000256" key="3">
    <source>
        <dbReference type="ARBA" id="ARBA00022614"/>
    </source>
</evidence>
<reference evidence="14 15" key="1">
    <citation type="journal article" date="2018" name="Genome Biol. Evol.">
        <title>Multiple Roots of Fruiting Body Formation in Amoebozoa.</title>
        <authorList>
            <person name="Hillmann F."/>
            <person name="Forbes G."/>
            <person name="Novohradska S."/>
            <person name="Ferling I."/>
            <person name="Riege K."/>
            <person name="Groth M."/>
            <person name="Westermann M."/>
            <person name="Marz M."/>
            <person name="Spaller T."/>
            <person name="Winckler T."/>
            <person name="Schaap P."/>
            <person name="Glockner G."/>
        </authorList>
    </citation>
    <scope>NUCLEOTIDE SEQUENCE [LARGE SCALE GENOMIC DNA]</scope>
    <source>
        <strain evidence="14 15">Jena</strain>
    </source>
</reference>
<evidence type="ECO:0000256" key="8">
    <source>
        <dbReference type="ARBA" id="ARBA00022840"/>
    </source>
</evidence>
<dbReference type="InterPro" id="IPR001611">
    <property type="entry name" value="Leu-rich_rpt"/>
</dbReference>
<feature type="chain" id="PRO_5015129193" description="non-specific serine/threonine protein kinase" evidence="12">
    <location>
        <begin position="18"/>
        <end position="1589"/>
    </location>
</feature>
<dbReference type="Proteomes" id="UP000241769">
    <property type="component" value="Unassembled WGS sequence"/>
</dbReference>
<dbReference type="Gene3D" id="1.10.510.10">
    <property type="entry name" value="Transferase(Phosphotransferase) domain 1"/>
    <property type="match status" value="1"/>
</dbReference>
<dbReference type="SMART" id="SM00369">
    <property type="entry name" value="LRR_TYP"/>
    <property type="match status" value="6"/>
</dbReference>
<keyword evidence="5" id="KW-0677">Repeat</keyword>
<dbReference type="EC" id="2.7.11.1" evidence="1"/>
<evidence type="ECO:0000256" key="10">
    <source>
        <dbReference type="ARBA" id="ARBA00048679"/>
    </source>
</evidence>
<name>A0A2P6MPI1_9EUKA</name>
<dbReference type="GO" id="GO:0005524">
    <property type="term" value="F:ATP binding"/>
    <property type="evidence" value="ECO:0007669"/>
    <property type="project" value="UniProtKB-KW"/>
</dbReference>
<keyword evidence="11" id="KW-0472">Membrane</keyword>
<evidence type="ECO:0000256" key="1">
    <source>
        <dbReference type="ARBA" id="ARBA00012513"/>
    </source>
</evidence>
<keyword evidence="2" id="KW-0723">Serine/threonine-protein kinase</keyword>
<dbReference type="PROSITE" id="PS50011">
    <property type="entry name" value="PROTEIN_KINASE_DOM"/>
    <property type="match status" value="1"/>
</dbReference>
<dbReference type="Gene3D" id="3.80.10.10">
    <property type="entry name" value="Ribonuclease Inhibitor"/>
    <property type="match status" value="5"/>
</dbReference>
<dbReference type="OrthoDB" id="4062651at2759"/>
<dbReference type="SMART" id="SM00365">
    <property type="entry name" value="LRR_SD22"/>
    <property type="match status" value="7"/>
</dbReference>
<evidence type="ECO:0000256" key="11">
    <source>
        <dbReference type="SAM" id="Phobius"/>
    </source>
</evidence>
<keyword evidence="14" id="KW-0675">Receptor</keyword>